<proteinExistence type="predicted"/>
<dbReference type="OrthoDB" id="6399948at2"/>
<keyword evidence="1" id="KW-0614">Plasmid</keyword>
<accession>A0A2U9S9U3</accession>
<dbReference type="KEGG" id="azm:DM194_15145"/>
<protein>
    <submittedName>
        <fullName evidence="1">Uncharacterized protein</fullName>
    </submittedName>
</protein>
<evidence type="ECO:0000313" key="2">
    <source>
        <dbReference type="Proteomes" id="UP000249605"/>
    </source>
</evidence>
<evidence type="ECO:0000313" key="1">
    <source>
        <dbReference type="EMBL" id="AWU95633.1"/>
    </source>
</evidence>
<dbReference type="EMBL" id="CP029830">
    <property type="protein sequence ID" value="AWU95633.1"/>
    <property type="molecule type" value="Genomic_DNA"/>
</dbReference>
<dbReference type="Proteomes" id="UP000249605">
    <property type="component" value="Plasmid unnamed1"/>
</dbReference>
<keyword evidence="2" id="KW-1185">Reference proteome</keyword>
<reference evidence="1 2" key="1">
    <citation type="submission" date="2018-06" db="EMBL/GenBank/DDBJ databases">
        <title>Complete genome sequencing of Azospirillum sp. M2T2B2.</title>
        <authorList>
            <person name="Heo J."/>
            <person name="Kim S.-J."/>
            <person name="Kwon S.-W."/>
            <person name="Anandham R."/>
        </authorList>
    </citation>
    <scope>NUCLEOTIDE SEQUENCE [LARGE SCALE GENOMIC DNA]</scope>
    <source>
        <strain evidence="1 2">M2T2B2</strain>
        <plasmid evidence="1 2">unnamed1</plasmid>
    </source>
</reference>
<geneLocation type="plasmid" evidence="1 2">
    <name>unnamed1</name>
</geneLocation>
<sequence>MPKPIEAPHVARAKRVAKKLQRALEEIGEQAALSDCQEAAARMMGYGNWHDLSKAGGFALVPPDEELAPDDLAQRRRRQFDALVEALPILQSLGDDAVMAIVMAVKPSAAAPPRSVLEAAERRELAADAIMEGFESLGPEGPACAFADLAHEALGRDPAEAWRLARLALAIDPECIDAHEVLGLVVDDPINAVASHRRSSGRAKVVYAEAHRTWCAGHPSDDPKLFWEFIGARPYIRAHMNLGRALVRAADSGALERGAALKEAEAVFGHLLKVLPPRMSQDALSCRMMVRMQRGNAPGAARDADAQKRSCQRHDAEVDCWTAWTLAWAALAERKPGTVAIAEAIEACPFALPLLLDGGEEADVLGNDSTGPRAAASYVAEARAAWLRTPGALAALEPFRAVAISAIIEAKRRFAANWGAAFAPDRRRPVPQEWRM</sequence>
<dbReference type="RefSeq" id="WP_111068392.1">
    <property type="nucleotide sequence ID" value="NZ_CP029830.1"/>
</dbReference>
<dbReference type="AlphaFoldDB" id="A0A2U9S9U3"/>
<name>A0A2U9S9U3_9PROT</name>
<organism evidence="1 2">
    <name type="scientific">Azospirillum ramasamyi</name>
    <dbReference type="NCBI Taxonomy" id="682998"/>
    <lineage>
        <taxon>Bacteria</taxon>
        <taxon>Pseudomonadati</taxon>
        <taxon>Pseudomonadota</taxon>
        <taxon>Alphaproteobacteria</taxon>
        <taxon>Rhodospirillales</taxon>
        <taxon>Azospirillaceae</taxon>
        <taxon>Azospirillum</taxon>
    </lineage>
</organism>
<gene>
    <name evidence="1" type="ORF">DM194_15145</name>
</gene>